<dbReference type="Proteomes" id="UP001652661">
    <property type="component" value="Chromosome 2R"/>
</dbReference>
<feature type="domain" description="Fibrinogen C-terminal" evidence="2">
    <location>
        <begin position="69"/>
        <end position="293"/>
    </location>
</feature>
<dbReference type="GeneID" id="108078189"/>
<evidence type="ECO:0000259" key="2">
    <source>
        <dbReference type="PROSITE" id="PS51406"/>
    </source>
</evidence>
<proteinExistence type="predicted"/>
<dbReference type="SUPFAM" id="SSF56496">
    <property type="entry name" value="Fibrinogen C-terminal domain-like"/>
    <property type="match status" value="1"/>
</dbReference>
<dbReference type="PANTHER" id="PTHR19143">
    <property type="entry name" value="FIBRINOGEN/TENASCIN/ANGIOPOEITIN"/>
    <property type="match status" value="1"/>
</dbReference>
<evidence type="ECO:0000256" key="1">
    <source>
        <dbReference type="SAM" id="SignalP"/>
    </source>
</evidence>
<dbReference type="PROSITE" id="PS51406">
    <property type="entry name" value="FIBRINOGEN_C_2"/>
    <property type="match status" value="1"/>
</dbReference>
<evidence type="ECO:0000313" key="4">
    <source>
        <dbReference type="RefSeq" id="XP_017027346.1"/>
    </source>
</evidence>
<accession>A0A6P4IWQ7</accession>
<keyword evidence="1" id="KW-0732">Signal</keyword>
<dbReference type="InterPro" id="IPR036056">
    <property type="entry name" value="Fibrinogen-like_C"/>
</dbReference>
<dbReference type="GO" id="GO:0005615">
    <property type="term" value="C:extracellular space"/>
    <property type="evidence" value="ECO:0007669"/>
    <property type="project" value="TreeGrafter"/>
</dbReference>
<dbReference type="SMART" id="SM00186">
    <property type="entry name" value="FBG"/>
    <property type="match status" value="1"/>
</dbReference>
<dbReference type="AlphaFoldDB" id="A0A6P4IWQ7"/>
<sequence>MYYASAFIALVAIASLFISTGVSETITSVQVQQEFKASADILASVDKLLLDLEARRQSLQQTREAITQGDEGIYPTSCLIRNNHNSSVIVQVPGHPAFAALCDSELAGQGWLVIQRRRDGLVNFYRDWSDYKAGFGSLNGDFFIGLEKLHLLTAYQPFELYVHIENQGGVSKFAKYEEFSIGNESESYHLKVLGSYTGTAGDSLIYHKGQAFSTFDRDNDASREKHCAQYHLGAWWYKSCFESNLNAQYFDFKDGDVTLVIPSDHSRYMDWAGLGSISNRNLKFVQMMIRPRFGCL</sequence>
<dbReference type="PANTHER" id="PTHR19143:SF327">
    <property type="entry name" value="FI21813P1-RELATED"/>
    <property type="match status" value="1"/>
</dbReference>
<feature type="signal peptide" evidence="1">
    <location>
        <begin position="1"/>
        <end position="23"/>
    </location>
</feature>
<dbReference type="InterPro" id="IPR014716">
    <property type="entry name" value="Fibrinogen_a/b/g_C_1"/>
</dbReference>
<name>A0A6P4IWQ7_DROKI</name>
<dbReference type="Gene3D" id="3.90.215.10">
    <property type="entry name" value="Gamma Fibrinogen, chain A, domain 1"/>
    <property type="match status" value="1"/>
</dbReference>
<organism evidence="3 4">
    <name type="scientific">Drosophila kikkawai</name>
    <name type="common">Fruit fly</name>
    <dbReference type="NCBI Taxonomy" id="30033"/>
    <lineage>
        <taxon>Eukaryota</taxon>
        <taxon>Metazoa</taxon>
        <taxon>Ecdysozoa</taxon>
        <taxon>Arthropoda</taxon>
        <taxon>Hexapoda</taxon>
        <taxon>Insecta</taxon>
        <taxon>Pterygota</taxon>
        <taxon>Neoptera</taxon>
        <taxon>Endopterygota</taxon>
        <taxon>Diptera</taxon>
        <taxon>Brachycera</taxon>
        <taxon>Muscomorpha</taxon>
        <taxon>Ephydroidea</taxon>
        <taxon>Drosophilidae</taxon>
        <taxon>Drosophila</taxon>
        <taxon>Sophophora</taxon>
    </lineage>
</organism>
<gene>
    <name evidence="4" type="primary">LOC108078189</name>
</gene>
<dbReference type="CDD" id="cd00087">
    <property type="entry name" value="FReD"/>
    <property type="match status" value="1"/>
</dbReference>
<dbReference type="InterPro" id="IPR002181">
    <property type="entry name" value="Fibrinogen_a/b/g_C_dom"/>
</dbReference>
<dbReference type="OrthoDB" id="7735550at2759"/>
<protein>
    <submittedName>
        <fullName evidence="4">Angiopoietin-related protein 7-like</fullName>
    </submittedName>
</protein>
<evidence type="ECO:0000313" key="3">
    <source>
        <dbReference type="Proteomes" id="UP001652661"/>
    </source>
</evidence>
<feature type="chain" id="PRO_5028408868" evidence="1">
    <location>
        <begin position="24"/>
        <end position="296"/>
    </location>
</feature>
<dbReference type="Pfam" id="PF00147">
    <property type="entry name" value="Fibrinogen_C"/>
    <property type="match status" value="1"/>
</dbReference>
<dbReference type="RefSeq" id="XP_017027346.1">
    <property type="nucleotide sequence ID" value="XM_017171857.2"/>
</dbReference>
<reference evidence="4" key="2">
    <citation type="submission" date="2025-08" db="UniProtKB">
        <authorList>
            <consortium name="RefSeq"/>
        </authorList>
    </citation>
    <scope>IDENTIFICATION</scope>
    <source>
        <strain evidence="4">14028-0561.14</strain>
        <tissue evidence="4">Whole fly</tissue>
    </source>
</reference>
<keyword evidence="3" id="KW-1185">Reference proteome</keyword>
<reference evidence="3" key="1">
    <citation type="submission" date="2025-05" db="UniProtKB">
        <authorList>
            <consortium name="RefSeq"/>
        </authorList>
    </citation>
    <scope>NUCLEOTIDE SEQUENCE [LARGE SCALE GENOMIC DNA]</scope>
    <source>
        <strain evidence="3">14028-0561.14</strain>
    </source>
</reference>
<dbReference type="InterPro" id="IPR050373">
    <property type="entry name" value="Fibrinogen_C-term_domain"/>
</dbReference>